<gene>
    <name evidence="1" type="ORF">HV832_02470</name>
</gene>
<organism evidence="1 2">
    <name type="scientific">Undibacterium oligocarboniphilum</name>
    <dbReference type="NCBI Taxonomy" id="666702"/>
    <lineage>
        <taxon>Bacteria</taxon>
        <taxon>Pseudomonadati</taxon>
        <taxon>Pseudomonadota</taxon>
        <taxon>Betaproteobacteria</taxon>
        <taxon>Burkholderiales</taxon>
        <taxon>Oxalobacteraceae</taxon>
        <taxon>Undibacterium</taxon>
    </lineage>
</organism>
<proteinExistence type="predicted"/>
<dbReference type="EMBL" id="JABXYJ010000001">
    <property type="protein sequence ID" value="NVO76701.1"/>
    <property type="molecule type" value="Genomic_DNA"/>
</dbReference>
<accession>A0A850QAU3</accession>
<sequence length="78" mass="9065">MTSMTQHAFTYGKYLITPLTRQRENGRFTSVVSIRCGRGSETRDKIYTFIHQFKSQETALMYAASKGREWLDLKNLPT</sequence>
<protein>
    <submittedName>
        <fullName evidence="1">Uncharacterized protein</fullName>
    </submittedName>
</protein>
<keyword evidence="2" id="KW-1185">Reference proteome</keyword>
<reference evidence="1 2" key="1">
    <citation type="submission" date="2020-06" db="EMBL/GenBank/DDBJ databases">
        <authorList>
            <person name="Qiu C."/>
            <person name="Liu Z."/>
        </authorList>
    </citation>
    <scope>NUCLEOTIDE SEQUENCE [LARGE SCALE GENOMIC DNA]</scope>
    <source>
        <strain evidence="1 2">EM 1</strain>
    </source>
</reference>
<evidence type="ECO:0000313" key="1">
    <source>
        <dbReference type="EMBL" id="NVO76701.1"/>
    </source>
</evidence>
<comment type="caution">
    <text evidence="1">The sequence shown here is derived from an EMBL/GenBank/DDBJ whole genome shotgun (WGS) entry which is preliminary data.</text>
</comment>
<dbReference type="Proteomes" id="UP000588051">
    <property type="component" value="Unassembled WGS sequence"/>
</dbReference>
<name>A0A850QAU3_9BURK</name>
<evidence type="ECO:0000313" key="2">
    <source>
        <dbReference type="Proteomes" id="UP000588051"/>
    </source>
</evidence>
<dbReference type="AlphaFoldDB" id="A0A850QAU3"/>